<dbReference type="SUPFAM" id="SSF54506">
    <property type="entry name" value="Diaminopimelate epimerase-like"/>
    <property type="match status" value="2"/>
</dbReference>
<dbReference type="PANTHER" id="PTHR43709:SF2">
    <property type="entry name" value="DUF453 DOMAIN PROTEIN (AFU_ORTHOLOGUE AFUA_6G00360)"/>
    <property type="match status" value="1"/>
</dbReference>
<dbReference type="InterPro" id="IPR007400">
    <property type="entry name" value="PrpF-like"/>
</dbReference>
<gene>
    <name evidence="3" type="ORF">DW663_02905</name>
</gene>
<dbReference type="GO" id="GO:0016853">
    <property type="term" value="F:isomerase activity"/>
    <property type="evidence" value="ECO:0007669"/>
    <property type="project" value="UniProtKB-KW"/>
</dbReference>
<organism evidence="3 4">
    <name type="scientific">Fusobacterium mortiferum</name>
    <dbReference type="NCBI Taxonomy" id="850"/>
    <lineage>
        <taxon>Bacteria</taxon>
        <taxon>Fusobacteriati</taxon>
        <taxon>Fusobacteriota</taxon>
        <taxon>Fusobacteriia</taxon>
        <taxon>Fusobacteriales</taxon>
        <taxon>Fusobacteriaceae</taxon>
        <taxon>Fusobacterium</taxon>
    </lineage>
</organism>
<dbReference type="Proteomes" id="UP000284676">
    <property type="component" value="Unassembled WGS sequence"/>
</dbReference>
<comment type="similarity">
    <text evidence="1">Belongs to the PrpF family.</text>
</comment>
<evidence type="ECO:0000313" key="3">
    <source>
        <dbReference type="EMBL" id="RHF74432.1"/>
    </source>
</evidence>
<evidence type="ECO:0000256" key="2">
    <source>
        <dbReference type="ARBA" id="ARBA00023235"/>
    </source>
</evidence>
<dbReference type="EMBL" id="QRHL01000002">
    <property type="protein sequence ID" value="RHF74432.1"/>
    <property type="molecule type" value="Genomic_DNA"/>
</dbReference>
<proteinExistence type="inferred from homology"/>
<reference evidence="3 4" key="1">
    <citation type="submission" date="2018-08" db="EMBL/GenBank/DDBJ databases">
        <title>A genome reference for cultivated species of the human gut microbiota.</title>
        <authorList>
            <person name="Zou Y."/>
            <person name="Xue W."/>
            <person name="Luo G."/>
        </authorList>
    </citation>
    <scope>NUCLEOTIDE SEQUENCE [LARGE SCALE GENOMIC DNA]</scope>
    <source>
        <strain evidence="3 4">AM25-1</strain>
    </source>
</reference>
<name>A0A414Q1A7_FUSMR</name>
<dbReference type="PANTHER" id="PTHR43709">
    <property type="entry name" value="ACONITATE ISOMERASE-RELATED"/>
    <property type="match status" value="1"/>
</dbReference>
<accession>A0A414Q1A7</accession>
<sequence length="383" mass="41988">MSNYNKDFEIKCSIIRGGTSKGIYIMENELPKEQELRDRILLAIFGSPDVRQIDGLGGADSLTSKLAIVGPSSREDADVDYTFGQVSITESFIDYGGNCGNISSGVGVFAVNNNLVKVTEPITKVRVHMTNTNRVLTLEVPVKDGKAEFRGDYKIDGVPGTGAKITLDWSDVVGGITGDLLPTGNPRDIIKVEDEEFELSIVDAGNIVIFIEADKLGLKGTESSNEIDSDKELLKKIERIRGEVCCKLKLVDSWEEAQIKTPYQPFFAIVSKAADYIALNGEKVSKDNLDIVSRLLFMQKMHKTYPVTGTVATGAVARIKDSVVYNLLKDEVKTGVEVKIGHPGGIIPIKVRASYPNDRCKIEELVVCRTARLILEGRVFVNI</sequence>
<dbReference type="AlphaFoldDB" id="A0A414Q1A7"/>
<evidence type="ECO:0000256" key="1">
    <source>
        <dbReference type="ARBA" id="ARBA00007673"/>
    </source>
</evidence>
<dbReference type="Gene3D" id="3.10.310.10">
    <property type="entry name" value="Diaminopimelate Epimerase, Chain A, domain 1"/>
    <property type="match status" value="2"/>
</dbReference>
<protein>
    <submittedName>
        <fullName evidence="3">3-methylitaconate isomerase</fullName>
    </submittedName>
</protein>
<dbReference type="RefSeq" id="WP_118127489.1">
    <property type="nucleotide sequence ID" value="NZ_CAEUHP010000002.1"/>
</dbReference>
<dbReference type="Pfam" id="PF04303">
    <property type="entry name" value="PrpF"/>
    <property type="match status" value="1"/>
</dbReference>
<comment type="caution">
    <text evidence="3">The sequence shown here is derived from an EMBL/GenBank/DDBJ whole genome shotgun (WGS) entry which is preliminary data.</text>
</comment>
<keyword evidence="2 3" id="KW-0413">Isomerase</keyword>
<evidence type="ECO:0000313" key="4">
    <source>
        <dbReference type="Proteomes" id="UP000284676"/>
    </source>
</evidence>